<dbReference type="OrthoDB" id="1935146at2759"/>
<dbReference type="EMBL" id="ML004512">
    <property type="protein sequence ID" value="RKP29090.1"/>
    <property type="molecule type" value="Genomic_DNA"/>
</dbReference>
<dbReference type="GO" id="GO:0006364">
    <property type="term" value="P:rRNA processing"/>
    <property type="evidence" value="ECO:0007669"/>
    <property type="project" value="UniProtKB-KW"/>
</dbReference>
<evidence type="ECO:0000256" key="4">
    <source>
        <dbReference type="ARBA" id="ARBA00022737"/>
    </source>
</evidence>
<evidence type="ECO:0000313" key="8">
    <source>
        <dbReference type="EMBL" id="RKP29090.1"/>
    </source>
</evidence>
<organism evidence="8 9">
    <name type="scientific">Metschnikowia bicuspidata</name>
    <dbReference type="NCBI Taxonomy" id="27322"/>
    <lineage>
        <taxon>Eukaryota</taxon>
        <taxon>Fungi</taxon>
        <taxon>Dikarya</taxon>
        <taxon>Ascomycota</taxon>
        <taxon>Saccharomycotina</taxon>
        <taxon>Pichiomycetes</taxon>
        <taxon>Metschnikowiaceae</taxon>
        <taxon>Metschnikowia</taxon>
    </lineage>
</organism>
<evidence type="ECO:0000256" key="3">
    <source>
        <dbReference type="ARBA" id="ARBA00022574"/>
    </source>
</evidence>
<dbReference type="Gene3D" id="2.130.10.10">
    <property type="entry name" value="YVTN repeat-like/Quinoprotein amine dehydrogenase"/>
    <property type="match status" value="1"/>
</dbReference>
<keyword evidence="2" id="KW-0698">rRNA processing</keyword>
<comment type="similarity">
    <text evidence="6">Belongs to the WD repeat UTP18 family.</text>
</comment>
<dbReference type="PANTHER" id="PTHR18359">
    <property type="entry name" value="WD-REPEAT PROTEIN-RELATED"/>
    <property type="match status" value="1"/>
</dbReference>
<keyword evidence="3" id="KW-0853">WD repeat</keyword>
<evidence type="ECO:0000256" key="6">
    <source>
        <dbReference type="ARBA" id="ARBA00025767"/>
    </source>
</evidence>
<dbReference type="InterPro" id="IPR036322">
    <property type="entry name" value="WD40_repeat_dom_sf"/>
</dbReference>
<dbReference type="SMART" id="SM00320">
    <property type="entry name" value="WD40"/>
    <property type="match status" value="5"/>
</dbReference>
<dbReference type="Pfam" id="PF00400">
    <property type="entry name" value="WD40"/>
    <property type="match status" value="1"/>
</dbReference>
<evidence type="ECO:0000256" key="1">
    <source>
        <dbReference type="ARBA" id="ARBA00004604"/>
    </source>
</evidence>
<dbReference type="SUPFAM" id="SSF50978">
    <property type="entry name" value="WD40 repeat-like"/>
    <property type="match status" value="1"/>
</dbReference>
<accession>A0A4P9ZBA7</accession>
<reference evidence="9" key="1">
    <citation type="journal article" date="2018" name="Nat. Microbiol.">
        <title>Leveraging single-cell genomics to expand the fungal tree of life.</title>
        <authorList>
            <person name="Ahrendt S.R."/>
            <person name="Quandt C.A."/>
            <person name="Ciobanu D."/>
            <person name="Clum A."/>
            <person name="Salamov A."/>
            <person name="Andreopoulos B."/>
            <person name="Cheng J.F."/>
            <person name="Woyke T."/>
            <person name="Pelin A."/>
            <person name="Henrissat B."/>
            <person name="Reynolds N.K."/>
            <person name="Benny G.L."/>
            <person name="Smith M.E."/>
            <person name="James T.Y."/>
            <person name="Grigoriev I.V."/>
        </authorList>
    </citation>
    <scope>NUCLEOTIDE SEQUENCE [LARGE SCALE GENOMIC DNA]</scope>
    <source>
        <strain evidence="9">Baker2002</strain>
    </source>
</reference>
<keyword evidence="9" id="KW-1185">Reference proteome</keyword>
<evidence type="ECO:0000313" key="9">
    <source>
        <dbReference type="Proteomes" id="UP000268321"/>
    </source>
</evidence>
<name>A0A4P9ZBA7_9ASCO</name>
<sequence>MDTSETPIPPKDAEELYLEKLVFGDEAGFEANLRRIENLYDYSDEEDFDNGPSAEHENESDEADTGDAFYIDEAGDENIKNLTSADAMDVDSKQQQNDSEEAAWHDSDDDKATVALDLVRSKGLRVAPTETALSGASYVARLRSQYEKIYPRPEWAVARGKSEEPVRDTFAEAEEEDSLVGTNTDGLAAILKSTTTFTKSTTAHLPPGRLAILRLKDANIARHARSGIHALAFHPLHPLLLTGGFDRTLRIYHIDGKVNRFVSLVHFRNMPVTSCLFVSGEESTLVYASGRRKYMHRWDISSGEVEKILRMYGQDKFQPMYDYFKLSPMGTAIALRGSSGWVNSVSATTGQFVKGYKVDGYVVDFAYAHDESTLIVANHSGTIWEFDLSSSSTKVTRKWVDTSAVAVTRIDLGGPGDRWLAVGTKSGMVNLFDRLSCNGSDSPKPFKEISNIVTEITDLKFSPDGQILCMSSLQKKDALKLVHLPLGTVFSNWPTSGTPLGRVTVLQFSPDNQILAIGNDVGRITLWRLDHY</sequence>
<dbReference type="GO" id="GO:0034388">
    <property type="term" value="C:Pwp2p-containing subcomplex of 90S preribosome"/>
    <property type="evidence" value="ECO:0007669"/>
    <property type="project" value="TreeGrafter"/>
</dbReference>
<feature type="region of interest" description="Disordered" evidence="7">
    <location>
        <begin position="87"/>
        <end position="108"/>
    </location>
</feature>
<evidence type="ECO:0000256" key="5">
    <source>
        <dbReference type="ARBA" id="ARBA00023242"/>
    </source>
</evidence>
<dbReference type="PANTHER" id="PTHR18359:SF0">
    <property type="entry name" value="U3 SMALL NUCLEOLAR RNA-ASSOCIATED PROTEIN 18 HOMOLOG"/>
    <property type="match status" value="1"/>
</dbReference>
<dbReference type="InterPro" id="IPR045161">
    <property type="entry name" value="Utp18"/>
</dbReference>
<comment type="subcellular location">
    <subcellularLocation>
        <location evidence="1">Nucleus</location>
        <location evidence="1">Nucleolus</location>
    </subcellularLocation>
</comment>
<feature type="region of interest" description="Disordered" evidence="7">
    <location>
        <begin position="43"/>
        <end position="68"/>
    </location>
</feature>
<dbReference type="GO" id="GO:0032040">
    <property type="term" value="C:small-subunit processome"/>
    <property type="evidence" value="ECO:0007669"/>
    <property type="project" value="TreeGrafter"/>
</dbReference>
<proteinExistence type="inferred from homology"/>
<protein>
    <submittedName>
        <fullName evidence="8">WD40 repeat-like protein</fullName>
    </submittedName>
</protein>
<keyword evidence="4" id="KW-0677">Repeat</keyword>
<dbReference type="AlphaFoldDB" id="A0A4P9ZBA7"/>
<evidence type="ECO:0000256" key="2">
    <source>
        <dbReference type="ARBA" id="ARBA00022552"/>
    </source>
</evidence>
<dbReference type="InterPro" id="IPR015943">
    <property type="entry name" value="WD40/YVTN_repeat-like_dom_sf"/>
</dbReference>
<evidence type="ECO:0000256" key="7">
    <source>
        <dbReference type="SAM" id="MobiDB-lite"/>
    </source>
</evidence>
<dbReference type="InterPro" id="IPR001680">
    <property type="entry name" value="WD40_rpt"/>
</dbReference>
<gene>
    <name evidence="8" type="ORF">METBISCDRAFT_19482</name>
</gene>
<dbReference type="Proteomes" id="UP000268321">
    <property type="component" value="Unassembled WGS sequence"/>
</dbReference>
<keyword evidence="5" id="KW-0539">Nucleus</keyword>